<proteinExistence type="inferred from homology"/>
<gene>
    <name evidence="7" type="ORF">EII38_00280</name>
</gene>
<evidence type="ECO:0000256" key="1">
    <source>
        <dbReference type="ARBA" id="ARBA00001946"/>
    </source>
</evidence>
<organism evidence="7 8">
    <name type="scientific">Streptococcus minor</name>
    <dbReference type="NCBI Taxonomy" id="229549"/>
    <lineage>
        <taxon>Bacteria</taxon>
        <taxon>Bacillati</taxon>
        <taxon>Bacillota</taxon>
        <taxon>Bacilli</taxon>
        <taxon>Lactobacillales</taxon>
        <taxon>Streptococcaceae</taxon>
        <taxon>Streptococcus</taxon>
    </lineage>
</organism>
<dbReference type="SUPFAM" id="SSF48576">
    <property type="entry name" value="Terpenoid synthases"/>
    <property type="match status" value="1"/>
</dbReference>
<dbReference type="STRING" id="1123309.GCA_000377005_01260"/>
<dbReference type="GO" id="GO:0004659">
    <property type="term" value="F:prenyltransferase activity"/>
    <property type="evidence" value="ECO:0007669"/>
    <property type="project" value="InterPro"/>
</dbReference>
<protein>
    <submittedName>
        <fullName evidence="7">Polyprenyl synthetase family protein</fullName>
    </submittedName>
</protein>
<comment type="caution">
    <text evidence="7">The sequence shown here is derived from an EMBL/GenBank/DDBJ whole genome shotgun (WGS) entry which is preliminary data.</text>
</comment>
<dbReference type="RefSeq" id="WP_124775094.1">
    <property type="nucleotide sequence ID" value="NZ_RQZA01000001.1"/>
</dbReference>
<dbReference type="SFLD" id="SFLDS00005">
    <property type="entry name" value="Isoprenoid_Synthase_Type_I"/>
    <property type="match status" value="1"/>
</dbReference>
<evidence type="ECO:0000256" key="4">
    <source>
        <dbReference type="ARBA" id="ARBA00022723"/>
    </source>
</evidence>
<dbReference type="AlphaFoldDB" id="A0A3P1VEX8"/>
<comment type="similarity">
    <text evidence="2 6">Belongs to the FPP/GGPP synthase family.</text>
</comment>
<keyword evidence="5" id="KW-0460">Magnesium</keyword>
<dbReference type="GO" id="GO:0008299">
    <property type="term" value="P:isoprenoid biosynthetic process"/>
    <property type="evidence" value="ECO:0007669"/>
    <property type="project" value="InterPro"/>
</dbReference>
<dbReference type="InterPro" id="IPR008949">
    <property type="entry name" value="Isoprenoid_synthase_dom_sf"/>
</dbReference>
<evidence type="ECO:0000256" key="3">
    <source>
        <dbReference type="ARBA" id="ARBA00022679"/>
    </source>
</evidence>
<sequence length="331" mass="37236">MVHPIWNDFPAVQQGLVEVKKIIKEELRLSHPQVKYKIIEYLDAPGKYIRAGLSLLLAQAVEGEISKSKLYFAAGIEILHLATLIHDDVIDGAESRRGIIAMQQTFSNRIAIYAGDYLLAYSGRLIATGQELMGEPELEKTSPVNQRILERILAGELAQLINQNKPDMTMKDYLKQIKGKTAFLFALACQLGAYTLPTNHQNMQAAFRAGQAIGMAFQLSDDLLDFQLTQEDIGKPALQDVQNGIYTAPLLLAMRQDVTLADLVHSKANQVWTQEELNLLQEKLENSQAYAFTQNLIASYIEKSEDFLARIRLKKDLHIAPFLDKMMARSY</sequence>
<dbReference type="PANTHER" id="PTHR12001:SF69">
    <property type="entry name" value="ALL TRANS-POLYPRENYL-DIPHOSPHATE SYNTHASE PDSS1"/>
    <property type="match status" value="1"/>
</dbReference>
<keyword evidence="3 6" id="KW-0808">Transferase</keyword>
<dbReference type="Pfam" id="PF00348">
    <property type="entry name" value="polyprenyl_synt"/>
    <property type="match status" value="1"/>
</dbReference>
<dbReference type="CDD" id="cd00685">
    <property type="entry name" value="Trans_IPPS_HT"/>
    <property type="match status" value="1"/>
</dbReference>
<evidence type="ECO:0000256" key="5">
    <source>
        <dbReference type="ARBA" id="ARBA00022842"/>
    </source>
</evidence>
<dbReference type="PROSITE" id="PS00723">
    <property type="entry name" value="POLYPRENYL_SYNTHASE_1"/>
    <property type="match status" value="1"/>
</dbReference>
<dbReference type="PROSITE" id="PS00444">
    <property type="entry name" value="POLYPRENYL_SYNTHASE_2"/>
    <property type="match status" value="1"/>
</dbReference>
<dbReference type="Proteomes" id="UP000281771">
    <property type="component" value="Unassembled WGS sequence"/>
</dbReference>
<dbReference type="InterPro" id="IPR000092">
    <property type="entry name" value="Polyprenyl_synt"/>
</dbReference>
<dbReference type="EMBL" id="RQZA01000001">
    <property type="protein sequence ID" value="RRD32206.1"/>
    <property type="molecule type" value="Genomic_DNA"/>
</dbReference>
<dbReference type="GO" id="GO:0046872">
    <property type="term" value="F:metal ion binding"/>
    <property type="evidence" value="ECO:0007669"/>
    <property type="project" value="UniProtKB-KW"/>
</dbReference>
<name>A0A3P1VEX8_9STRE</name>
<dbReference type="InterPro" id="IPR033749">
    <property type="entry name" value="Polyprenyl_synt_CS"/>
</dbReference>
<keyword evidence="8" id="KW-1185">Reference proteome</keyword>
<evidence type="ECO:0000256" key="2">
    <source>
        <dbReference type="ARBA" id="ARBA00006706"/>
    </source>
</evidence>
<keyword evidence="4" id="KW-0479">Metal-binding</keyword>
<evidence type="ECO:0000256" key="6">
    <source>
        <dbReference type="RuleBase" id="RU004466"/>
    </source>
</evidence>
<comment type="cofactor">
    <cofactor evidence="1">
        <name>Mg(2+)</name>
        <dbReference type="ChEBI" id="CHEBI:18420"/>
    </cofactor>
</comment>
<evidence type="ECO:0000313" key="7">
    <source>
        <dbReference type="EMBL" id="RRD32206.1"/>
    </source>
</evidence>
<reference evidence="7 8" key="1">
    <citation type="submission" date="2018-11" db="EMBL/GenBank/DDBJ databases">
        <title>Genomes From Bacteria Associated with the Canine Oral Cavity: a Test Case for Automated Genome-Based Taxonomic Assignment.</title>
        <authorList>
            <person name="Coil D.A."/>
            <person name="Jospin G."/>
            <person name="Darling A.E."/>
            <person name="Wallis C."/>
            <person name="Davis I.J."/>
            <person name="Harris S."/>
            <person name="Eisen J.A."/>
            <person name="Holcombe L.J."/>
            <person name="O'Flynn C."/>
        </authorList>
    </citation>
    <scope>NUCLEOTIDE SEQUENCE [LARGE SCALE GENOMIC DNA]</scope>
    <source>
        <strain evidence="7 8">OH4621_COT-116</strain>
    </source>
</reference>
<evidence type="ECO:0000313" key="8">
    <source>
        <dbReference type="Proteomes" id="UP000281771"/>
    </source>
</evidence>
<dbReference type="Gene3D" id="1.10.600.10">
    <property type="entry name" value="Farnesyl Diphosphate Synthase"/>
    <property type="match status" value="1"/>
</dbReference>
<dbReference type="PANTHER" id="PTHR12001">
    <property type="entry name" value="GERANYLGERANYL PYROPHOSPHATE SYNTHASE"/>
    <property type="match status" value="1"/>
</dbReference>
<accession>A0A3P1VEX8</accession>